<keyword evidence="2" id="KW-1185">Reference proteome</keyword>
<evidence type="ECO:0000313" key="2">
    <source>
        <dbReference type="Proteomes" id="UP001221898"/>
    </source>
</evidence>
<dbReference type="EMBL" id="JAINUG010000014">
    <property type="protein sequence ID" value="KAJ8413893.1"/>
    <property type="molecule type" value="Genomic_DNA"/>
</dbReference>
<gene>
    <name evidence="1" type="ORF">AAFF_G00064910</name>
</gene>
<accession>A0AAD7WYR1</accession>
<sequence length="67" mass="7662">MQIPCFKRQQCCCEEQEELLSSAWLCPTCCIPSEVQRTAWSEGGDQLAVLRAEIWNAFSSRPRETPL</sequence>
<protein>
    <submittedName>
        <fullName evidence="1">Uncharacterized protein</fullName>
    </submittedName>
</protein>
<comment type="caution">
    <text evidence="1">The sequence shown here is derived from an EMBL/GenBank/DDBJ whole genome shotgun (WGS) entry which is preliminary data.</text>
</comment>
<reference evidence="1" key="1">
    <citation type="journal article" date="2023" name="Science">
        <title>Genome structures resolve the early diversification of teleost fishes.</title>
        <authorList>
            <person name="Parey E."/>
            <person name="Louis A."/>
            <person name="Montfort J."/>
            <person name="Bouchez O."/>
            <person name="Roques C."/>
            <person name="Iampietro C."/>
            <person name="Lluch J."/>
            <person name="Castinel A."/>
            <person name="Donnadieu C."/>
            <person name="Desvignes T."/>
            <person name="Floi Bucao C."/>
            <person name="Jouanno E."/>
            <person name="Wen M."/>
            <person name="Mejri S."/>
            <person name="Dirks R."/>
            <person name="Jansen H."/>
            <person name="Henkel C."/>
            <person name="Chen W.J."/>
            <person name="Zahm M."/>
            <person name="Cabau C."/>
            <person name="Klopp C."/>
            <person name="Thompson A.W."/>
            <person name="Robinson-Rechavi M."/>
            <person name="Braasch I."/>
            <person name="Lecointre G."/>
            <person name="Bobe J."/>
            <person name="Postlethwait J.H."/>
            <person name="Berthelot C."/>
            <person name="Roest Crollius H."/>
            <person name="Guiguen Y."/>
        </authorList>
    </citation>
    <scope>NUCLEOTIDE SEQUENCE</scope>
    <source>
        <strain evidence="1">NC1722</strain>
    </source>
</reference>
<dbReference type="AlphaFoldDB" id="A0AAD7WYR1"/>
<proteinExistence type="predicted"/>
<evidence type="ECO:0000313" key="1">
    <source>
        <dbReference type="EMBL" id="KAJ8413893.1"/>
    </source>
</evidence>
<organism evidence="1 2">
    <name type="scientific">Aldrovandia affinis</name>
    <dbReference type="NCBI Taxonomy" id="143900"/>
    <lineage>
        <taxon>Eukaryota</taxon>
        <taxon>Metazoa</taxon>
        <taxon>Chordata</taxon>
        <taxon>Craniata</taxon>
        <taxon>Vertebrata</taxon>
        <taxon>Euteleostomi</taxon>
        <taxon>Actinopterygii</taxon>
        <taxon>Neopterygii</taxon>
        <taxon>Teleostei</taxon>
        <taxon>Notacanthiformes</taxon>
        <taxon>Halosauridae</taxon>
        <taxon>Aldrovandia</taxon>
    </lineage>
</organism>
<name>A0AAD7WYR1_9TELE</name>
<dbReference type="Proteomes" id="UP001221898">
    <property type="component" value="Unassembled WGS sequence"/>
</dbReference>